<dbReference type="AlphaFoldDB" id="A0AAE8SRW9"/>
<comment type="caution">
    <text evidence="8">The sequence shown here is derived from an EMBL/GenBank/DDBJ whole genome shotgun (WGS) entry which is preliminary data.</text>
</comment>
<dbReference type="PANTHER" id="PTHR43791:SF43">
    <property type="entry name" value="MAJOR FACILITATOR SUPERFAMILY (MFS) PROFILE DOMAIN-CONTAINING PROTEIN"/>
    <property type="match status" value="1"/>
</dbReference>
<evidence type="ECO:0000256" key="3">
    <source>
        <dbReference type="ARBA" id="ARBA00022692"/>
    </source>
</evidence>
<dbReference type="Proteomes" id="UP001187682">
    <property type="component" value="Unassembled WGS sequence"/>
</dbReference>
<feature type="transmembrane region" description="Helical" evidence="6">
    <location>
        <begin position="112"/>
        <end position="128"/>
    </location>
</feature>
<dbReference type="PANTHER" id="PTHR43791">
    <property type="entry name" value="PERMEASE-RELATED"/>
    <property type="match status" value="1"/>
</dbReference>
<evidence type="ECO:0000256" key="1">
    <source>
        <dbReference type="ARBA" id="ARBA00004141"/>
    </source>
</evidence>
<name>A0AAE8SRW9_9PEZI</name>
<evidence type="ECO:0000259" key="7">
    <source>
        <dbReference type="PROSITE" id="PS50850"/>
    </source>
</evidence>
<dbReference type="SUPFAM" id="SSF103473">
    <property type="entry name" value="MFS general substrate transporter"/>
    <property type="match status" value="1"/>
</dbReference>
<dbReference type="FunFam" id="1.20.1250.20:FF:001719">
    <property type="entry name" value="Uncharacterized protein"/>
    <property type="match status" value="1"/>
</dbReference>
<dbReference type="Gene3D" id="1.20.1250.20">
    <property type="entry name" value="MFS general substrate transporter like domains"/>
    <property type="match status" value="2"/>
</dbReference>
<dbReference type="PROSITE" id="PS50850">
    <property type="entry name" value="MFS"/>
    <property type="match status" value="1"/>
</dbReference>
<dbReference type="GO" id="GO:0016020">
    <property type="term" value="C:membrane"/>
    <property type="evidence" value="ECO:0007669"/>
    <property type="project" value="UniProtKB-SubCell"/>
</dbReference>
<feature type="transmembrane region" description="Helical" evidence="6">
    <location>
        <begin position="462"/>
        <end position="483"/>
    </location>
</feature>
<protein>
    <submittedName>
        <fullName evidence="8">Related to transporter protein</fullName>
    </submittedName>
</protein>
<evidence type="ECO:0000256" key="5">
    <source>
        <dbReference type="ARBA" id="ARBA00023136"/>
    </source>
</evidence>
<feature type="transmembrane region" description="Helical" evidence="6">
    <location>
        <begin position="368"/>
        <end position="391"/>
    </location>
</feature>
<feature type="transmembrane region" description="Helical" evidence="6">
    <location>
        <begin position="170"/>
        <end position="188"/>
    </location>
</feature>
<accession>A0AAE8SRW9</accession>
<keyword evidence="2" id="KW-0813">Transport</keyword>
<evidence type="ECO:0000313" key="8">
    <source>
        <dbReference type="EMBL" id="SPN98661.1"/>
    </source>
</evidence>
<evidence type="ECO:0000313" key="9">
    <source>
        <dbReference type="Proteomes" id="UP001187682"/>
    </source>
</evidence>
<evidence type="ECO:0000256" key="6">
    <source>
        <dbReference type="SAM" id="Phobius"/>
    </source>
</evidence>
<keyword evidence="9" id="KW-1185">Reference proteome</keyword>
<feature type="transmembrane region" description="Helical" evidence="6">
    <location>
        <begin position="397"/>
        <end position="417"/>
    </location>
</feature>
<dbReference type="GO" id="GO:0022857">
    <property type="term" value="F:transmembrane transporter activity"/>
    <property type="evidence" value="ECO:0007669"/>
    <property type="project" value="InterPro"/>
</dbReference>
<feature type="transmembrane region" description="Helical" evidence="6">
    <location>
        <begin position="234"/>
        <end position="254"/>
    </location>
</feature>
<evidence type="ECO:0000256" key="4">
    <source>
        <dbReference type="ARBA" id="ARBA00022989"/>
    </source>
</evidence>
<feature type="transmembrane region" description="Helical" evidence="6">
    <location>
        <begin position="429"/>
        <end position="450"/>
    </location>
</feature>
<dbReference type="InterPro" id="IPR020846">
    <property type="entry name" value="MFS_dom"/>
</dbReference>
<dbReference type="EMBL" id="ONZQ02000002">
    <property type="protein sequence ID" value="SPN98661.1"/>
    <property type="molecule type" value="Genomic_DNA"/>
</dbReference>
<feature type="transmembrane region" description="Helical" evidence="6">
    <location>
        <begin position="305"/>
        <end position="329"/>
    </location>
</feature>
<dbReference type="InterPro" id="IPR011701">
    <property type="entry name" value="MFS"/>
</dbReference>
<feature type="transmembrane region" description="Helical" evidence="6">
    <location>
        <begin position="140"/>
        <end position="158"/>
    </location>
</feature>
<feature type="domain" description="Major facilitator superfamily (MFS) profile" evidence="7">
    <location>
        <begin position="73"/>
        <end position="487"/>
    </location>
</feature>
<sequence length="487" mass="55202">MTETKDIAPVIGSDSAFDLDQKTKDATIVSTSEVSSDREKSTSWARKIGSFFWDSIEGDAEYRQYVRRLDMFFFPTVCFGYFIKYLDQTNYSNAFVSGMQEDLSLYGNERNWLNTWFALGIMVGSVPAQMTQLSFIRPSILIPSCEVIWSCLVIGMGFSKNIRTMYALRFFIGLFEACAFPGYIAMLGSWYGPKELTKRLAILLQVESIASMFSGYLQAGLYTSMNGKHGLAGWRWLFIMDAVISFPIAFWGFFGLPDLPHNTRAFYWTEEHIQYGVERIEKFGQKAQPKLTWAEIKRVYLGSEIWAFVLPYTMVAACHSATSYFNLWLKATGHTVVQANVLPTAGNALNIVATVLTGMTVDRIGCHYWVIVVIQVLMMFSNVLLSVWHIPKGGLMFAFYLSYAGSAATPPLLSWAYKLNAGNSSVRQLLVATANVVSYAWVLWVPLVLFPTYDAPHYKYGYQILILFGGVSVITVTLMWYLYRRRE</sequence>
<gene>
    <name evidence="8" type="ORF">DNG_01706</name>
</gene>
<evidence type="ECO:0000256" key="2">
    <source>
        <dbReference type="ARBA" id="ARBA00022448"/>
    </source>
</evidence>
<dbReference type="InterPro" id="IPR036259">
    <property type="entry name" value="MFS_trans_sf"/>
</dbReference>
<keyword evidence="4 6" id="KW-1133">Transmembrane helix</keyword>
<proteinExistence type="predicted"/>
<keyword evidence="5 6" id="KW-0472">Membrane</keyword>
<comment type="subcellular location">
    <subcellularLocation>
        <location evidence="1">Membrane</location>
        <topology evidence="1">Multi-pass membrane protein</topology>
    </subcellularLocation>
</comment>
<keyword evidence="3 6" id="KW-0812">Transmembrane</keyword>
<feature type="transmembrane region" description="Helical" evidence="6">
    <location>
        <begin position="200"/>
        <end position="222"/>
    </location>
</feature>
<dbReference type="Pfam" id="PF07690">
    <property type="entry name" value="MFS_1"/>
    <property type="match status" value="1"/>
</dbReference>
<organism evidence="8 9">
    <name type="scientific">Cephalotrichum gorgonifer</name>
    <dbReference type="NCBI Taxonomy" id="2041049"/>
    <lineage>
        <taxon>Eukaryota</taxon>
        <taxon>Fungi</taxon>
        <taxon>Dikarya</taxon>
        <taxon>Ascomycota</taxon>
        <taxon>Pezizomycotina</taxon>
        <taxon>Sordariomycetes</taxon>
        <taxon>Hypocreomycetidae</taxon>
        <taxon>Microascales</taxon>
        <taxon>Microascaceae</taxon>
        <taxon>Cephalotrichum</taxon>
    </lineage>
</organism>
<reference evidence="8" key="1">
    <citation type="submission" date="2018-03" db="EMBL/GenBank/DDBJ databases">
        <authorList>
            <person name="Guldener U."/>
        </authorList>
    </citation>
    <scope>NUCLEOTIDE SEQUENCE</scope>
</reference>